<organism evidence="2 3">
    <name type="scientific">Paraburkholderia caledonica</name>
    <dbReference type="NCBI Taxonomy" id="134536"/>
    <lineage>
        <taxon>Bacteria</taxon>
        <taxon>Pseudomonadati</taxon>
        <taxon>Pseudomonadota</taxon>
        <taxon>Betaproteobacteria</taxon>
        <taxon>Burkholderiales</taxon>
        <taxon>Burkholderiaceae</taxon>
        <taxon>Paraburkholderia</taxon>
    </lineage>
</organism>
<gene>
    <name evidence="2" type="ORF">J2793_004529</name>
</gene>
<keyword evidence="1" id="KW-0472">Membrane</keyword>
<keyword evidence="1" id="KW-1133">Transmembrane helix</keyword>
<dbReference type="AlphaFoldDB" id="A0AB73IGC2"/>
<evidence type="ECO:0000256" key="1">
    <source>
        <dbReference type="SAM" id="Phobius"/>
    </source>
</evidence>
<evidence type="ECO:0000313" key="3">
    <source>
        <dbReference type="Proteomes" id="UP001229486"/>
    </source>
</evidence>
<dbReference type="Proteomes" id="UP001229486">
    <property type="component" value="Unassembled WGS sequence"/>
</dbReference>
<dbReference type="EMBL" id="JAURTK010000005">
    <property type="protein sequence ID" value="MDP9649063.1"/>
    <property type="molecule type" value="Genomic_DNA"/>
</dbReference>
<accession>A0AB73IGC2</accession>
<proteinExistence type="predicted"/>
<protein>
    <submittedName>
        <fullName evidence="2">Uncharacterized protein</fullName>
    </submittedName>
</protein>
<feature type="transmembrane region" description="Helical" evidence="1">
    <location>
        <begin position="37"/>
        <end position="68"/>
    </location>
</feature>
<name>A0AB73IGC2_9BURK</name>
<comment type="caution">
    <text evidence="2">The sequence shown here is derived from an EMBL/GenBank/DDBJ whole genome shotgun (WGS) entry which is preliminary data.</text>
</comment>
<evidence type="ECO:0000313" key="2">
    <source>
        <dbReference type="EMBL" id="MDP9649063.1"/>
    </source>
</evidence>
<keyword evidence="1" id="KW-0812">Transmembrane</keyword>
<reference evidence="2" key="1">
    <citation type="submission" date="2023-07" db="EMBL/GenBank/DDBJ databases">
        <title>Sorghum-associated microbial communities from plants grown in Nebraska, USA.</title>
        <authorList>
            <person name="Schachtman D."/>
        </authorList>
    </citation>
    <scope>NUCLEOTIDE SEQUENCE</scope>
    <source>
        <strain evidence="2">DS1061</strain>
    </source>
</reference>
<feature type="transmembrane region" description="Helical" evidence="1">
    <location>
        <begin position="102"/>
        <end position="122"/>
    </location>
</feature>
<sequence length="145" mass="14787">MEATGADALTAAVSAFAALLRPGALLAAFVAAFVPAFVAIFFAAFFAVVFRAITFFAADFFTAAVLAVTDCAPAFAFFATTFFAAAFLLTTPLVAADFALPAVFWLAAPDAGVALLSIRNLVRSLTDASHAGAGPRPLHVAPVVG</sequence>